<comment type="function">
    <text evidence="6 7">Catalyzes the conversion of (8S)-3',8-cyclo-7,8-dihydroguanosine 5'-triphosphate to cyclic pyranopterin monophosphate (cPMP).</text>
</comment>
<dbReference type="Gene3D" id="3.30.70.640">
    <property type="entry name" value="Molybdopterin cofactor biosynthesis C (MoaC) domain"/>
    <property type="match status" value="1"/>
</dbReference>
<dbReference type="CDD" id="cd01420">
    <property type="entry name" value="MoaC_PE"/>
    <property type="match status" value="1"/>
</dbReference>
<dbReference type="GO" id="GO:0061799">
    <property type="term" value="F:cyclic pyranopterin monophosphate synthase activity"/>
    <property type="evidence" value="ECO:0007669"/>
    <property type="project" value="UniProtKB-EC"/>
</dbReference>
<dbReference type="InterPro" id="IPR050105">
    <property type="entry name" value="MoCo_biosynth_MoaA/MoaC"/>
</dbReference>
<feature type="active site" evidence="7">
    <location>
        <position position="133"/>
    </location>
</feature>
<dbReference type="EC" id="4.6.1.17" evidence="3 7"/>
<evidence type="ECO:0000259" key="8">
    <source>
        <dbReference type="Pfam" id="PF01967"/>
    </source>
</evidence>
<keyword evidence="5 7" id="KW-0456">Lyase</keyword>
<feature type="binding site" evidence="7">
    <location>
        <begin position="80"/>
        <end position="82"/>
    </location>
    <ligand>
        <name>substrate</name>
    </ligand>
</feature>
<evidence type="ECO:0000256" key="1">
    <source>
        <dbReference type="ARBA" id="ARBA00001637"/>
    </source>
</evidence>
<dbReference type="InterPro" id="IPR002820">
    <property type="entry name" value="Mopterin_CF_biosynth-C_dom"/>
</dbReference>
<dbReference type="Pfam" id="PF01967">
    <property type="entry name" value="MoaC"/>
    <property type="match status" value="1"/>
</dbReference>
<gene>
    <name evidence="7 9" type="primary">moaC</name>
    <name evidence="9" type="ORF">GPA26_11540</name>
</gene>
<evidence type="ECO:0000256" key="6">
    <source>
        <dbReference type="ARBA" id="ARBA00055087"/>
    </source>
</evidence>
<comment type="subunit">
    <text evidence="7">Homohexamer; trimer of dimers.</text>
</comment>
<dbReference type="InterPro" id="IPR023045">
    <property type="entry name" value="MoaC"/>
</dbReference>
<feature type="domain" description="Molybdopterin cofactor biosynthesis C (MoaC)" evidence="8">
    <location>
        <begin position="20"/>
        <end position="155"/>
    </location>
</feature>
<dbReference type="Proteomes" id="UP000652074">
    <property type="component" value="Unassembled WGS sequence"/>
</dbReference>
<sequence length="164" mass="17603">MTEQKASALTHFDAQGQAHMVDVGDKSETRRVAVAHGSISMKPETFAMVKSGSAKKGDVLGIARIAAIQASKRTSDLIPLCHPIALTRVAVEFELDEAQNRIDCSVTAETVGRTGVEMEALTAVNVALLTIYDMCKAVDRGMRMDGIQLMEKLGGKSGHWFAGQ</sequence>
<dbReference type="PANTHER" id="PTHR22960">
    <property type="entry name" value="MOLYBDOPTERIN COFACTOR SYNTHESIS PROTEIN A"/>
    <property type="match status" value="1"/>
</dbReference>
<evidence type="ECO:0000256" key="4">
    <source>
        <dbReference type="ARBA" id="ARBA00023150"/>
    </source>
</evidence>
<dbReference type="InterPro" id="IPR036522">
    <property type="entry name" value="MoaC_sf"/>
</dbReference>
<evidence type="ECO:0000256" key="2">
    <source>
        <dbReference type="ARBA" id="ARBA00005046"/>
    </source>
</evidence>
<evidence type="ECO:0000256" key="5">
    <source>
        <dbReference type="ARBA" id="ARBA00023239"/>
    </source>
</evidence>
<dbReference type="InterPro" id="IPR047594">
    <property type="entry name" value="MoaC_bact/euk"/>
</dbReference>
<organism evidence="9 10">
    <name type="scientific">Aromatoleum petrolei</name>
    <dbReference type="NCBI Taxonomy" id="76116"/>
    <lineage>
        <taxon>Bacteria</taxon>
        <taxon>Pseudomonadati</taxon>
        <taxon>Pseudomonadota</taxon>
        <taxon>Betaproteobacteria</taxon>
        <taxon>Rhodocyclales</taxon>
        <taxon>Rhodocyclaceae</taxon>
        <taxon>Aromatoleum</taxon>
    </lineage>
</organism>
<dbReference type="EMBL" id="WTVR01000019">
    <property type="protein sequence ID" value="NMF89107.1"/>
    <property type="molecule type" value="Genomic_DNA"/>
</dbReference>
<evidence type="ECO:0000313" key="9">
    <source>
        <dbReference type="EMBL" id="NMF89107.1"/>
    </source>
</evidence>
<name>A0ABX1MMC6_9RHOO</name>
<evidence type="ECO:0000256" key="7">
    <source>
        <dbReference type="HAMAP-Rule" id="MF_01224"/>
    </source>
</evidence>
<reference evidence="9 10" key="1">
    <citation type="submission" date="2019-12" db="EMBL/GenBank/DDBJ databases">
        <title>Comparative genomics gives insights into the taxonomy of the Azoarcus-Aromatoleum group and reveals separate origins of nif in the plant-associated Azoarcus and non-plant-associated Aromatoleum sub-groups.</title>
        <authorList>
            <person name="Lafos M."/>
            <person name="Maluk M."/>
            <person name="Batista M."/>
            <person name="Junghare M."/>
            <person name="Carmona M."/>
            <person name="Faoro H."/>
            <person name="Cruz L.M."/>
            <person name="Battistoni F."/>
            <person name="De Souza E."/>
            <person name="Pedrosa F."/>
            <person name="Chen W.-M."/>
            <person name="Poole P.S."/>
            <person name="Dixon R.A."/>
            <person name="James E.K."/>
        </authorList>
    </citation>
    <scope>NUCLEOTIDE SEQUENCE [LARGE SCALE GENOMIC DNA]</scope>
    <source>
        <strain evidence="9 10">ToN1</strain>
    </source>
</reference>
<accession>A0ABX1MMC6</accession>
<dbReference type="NCBIfam" id="TIGR00581">
    <property type="entry name" value="moaC"/>
    <property type="match status" value="1"/>
</dbReference>
<keyword evidence="10" id="KW-1185">Reference proteome</keyword>
<dbReference type="RefSeq" id="WP_169206484.1">
    <property type="nucleotide sequence ID" value="NZ_CP059560.1"/>
</dbReference>
<dbReference type="SUPFAM" id="SSF55040">
    <property type="entry name" value="Molybdenum cofactor biosynthesis protein C, MoaC"/>
    <property type="match status" value="1"/>
</dbReference>
<comment type="catalytic activity">
    <reaction evidence="1 7">
        <text>(8S)-3',8-cyclo-7,8-dihydroguanosine 5'-triphosphate = cyclic pyranopterin phosphate + diphosphate</text>
        <dbReference type="Rhea" id="RHEA:49580"/>
        <dbReference type="ChEBI" id="CHEBI:33019"/>
        <dbReference type="ChEBI" id="CHEBI:59648"/>
        <dbReference type="ChEBI" id="CHEBI:131766"/>
        <dbReference type="EC" id="4.6.1.17"/>
    </reaction>
</comment>
<comment type="caution">
    <text evidence="9">The sequence shown here is derived from an EMBL/GenBank/DDBJ whole genome shotgun (WGS) entry which is preliminary data.</text>
</comment>
<dbReference type="NCBIfam" id="NF006870">
    <property type="entry name" value="PRK09364.1"/>
    <property type="match status" value="1"/>
</dbReference>
<feature type="binding site" evidence="7">
    <location>
        <begin position="118"/>
        <end position="119"/>
    </location>
    <ligand>
        <name>substrate</name>
    </ligand>
</feature>
<protein>
    <recommendedName>
        <fullName evidence="3 7">Cyclic pyranopterin monophosphate synthase</fullName>
        <ecNumber evidence="3 7">4.6.1.17</ecNumber>
    </recommendedName>
    <alternativeName>
        <fullName evidence="7">Molybdenum cofactor biosynthesis protein C</fullName>
    </alternativeName>
</protein>
<keyword evidence="4 7" id="KW-0501">Molybdenum cofactor biosynthesis</keyword>
<evidence type="ECO:0000313" key="10">
    <source>
        <dbReference type="Proteomes" id="UP000652074"/>
    </source>
</evidence>
<dbReference type="HAMAP" id="MF_01224_B">
    <property type="entry name" value="MoaC_B"/>
    <property type="match status" value="1"/>
</dbReference>
<evidence type="ECO:0000256" key="3">
    <source>
        <dbReference type="ARBA" id="ARBA00012575"/>
    </source>
</evidence>
<comment type="similarity">
    <text evidence="7">Belongs to the MoaC family.</text>
</comment>
<proteinExistence type="inferred from homology"/>
<comment type="pathway">
    <text evidence="2 7">Cofactor biosynthesis; molybdopterin biosynthesis.</text>
</comment>
<dbReference type="PANTHER" id="PTHR22960:SF29">
    <property type="entry name" value="CYCLIC PYRANOPTERIN MONOPHOSPHATE SYNTHASE"/>
    <property type="match status" value="1"/>
</dbReference>